<protein>
    <submittedName>
        <fullName evidence="2">Uncharacterized protein</fullName>
    </submittedName>
</protein>
<dbReference type="EMBL" id="MU853903">
    <property type="protein sequence ID" value="KAK3935877.1"/>
    <property type="molecule type" value="Genomic_DNA"/>
</dbReference>
<dbReference type="AlphaFoldDB" id="A0AAN6N1S8"/>
<accession>A0AAN6N1S8</accession>
<reference evidence="3" key="1">
    <citation type="journal article" date="2023" name="Mol. Phylogenet. Evol.">
        <title>Genome-scale phylogeny and comparative genomics of the fungal order Sordariales.</title>
        <authorList>
            <person name="Hensen N."/>
            <person name="Bonometti L."/>
            <person name="Westerberg I."/>
            <person name="Brannstrom I.O."/>
            <person name="Guillou S."/>
            <person name="Cros-Aarteil S."/>
            <person name="Calhoun S."/>
            <person name="Haridas S."/>
            <person name="Kuo A."/>
            <person name="Mondo S."/>
            <person name="Pangilinan J."/>
            <person name="Riley R."/>
            <person name="LaButti K."/>
            <person name="Andreopoulos B."/>
            <person name="Lipzen A."/>
            <person name="Chen C."/>
            <person name="Yan M."/>
            <person name="Daum C."/>
            <person name="Ng V."/>
            <person name="Clum A."/>
            <person name="Steindorff A."/>
            <person name="Ohm R.A."/>
            <person name="Martin F."/>
            <person name="Silar P."/>
            <person name="Natvig D.O."/>
            <person name="Lalanne C."/>
            <person name="Gautier V."/>
            <person name="Ament-Velasquez S.L."/>
            <person name="Kruys A."/>
            <person name="Hutchinson M.I."/>
            <person name="Powell A.J."/>
            <person name="Barry K."/>
            <person name="Miller A.N."/>
            <person name="Grigoriev I.V."/>
            <person name="Debuchy R."/>
            <person name="Gladieux P."/>
            <person name="Hiltunen Thoren M."/>
            <person name="Johannesson H."/>
        </authorList>
    </citation>
    <scope>NUCLEOTIDE SEQUENCE [LARGE SCALE GENOMIC DNA]</scope>
    <source>
        <strain evidence="3">CBS 340.73</strain>
    </source>
</reference>
<name>A0AAN6N1S8_9PEZI</name>
<evidence type="ECO:0000256" key="1">
    <source>
        <dbReference type="SAM" id="MobiDB-lite"/>
    </source>
</evidence>
<comment type="caution">
    <text evidence="2">The sequence shown here is derived from an EMBL/GenBank/DDBJ whole genome shotgun (WGS) entry which is preliminary data.</text>
</comment>
<proteinExistence type="predicted"/>
<organism evidence="2 3">
    <name type="scientific">Diplogelasinospora grovesii</name>
    <dbReference type="NCBI Taxonomy" id="303347"/>
    <lineage>
        <taxon>Eukaryota</taxon>
        <taxon>Fungi</taxon>
        <taxon>Dikarya</taxon>
        <taxon>Ascomycota</taxon>
        <taxon>Pezizomycotina</taxon>
        <taxon>Sordariomycetes</taxon>
        <taxon>Sordariomycetidae</taxon>
        <taxon>Sordariales</taxon>
        <taxon>Diplogelasinosporaceae</taxon>
        <taxon>Diplogelasinospora</taxon>
    </lineage>
</organism>
<keyword evidence="3" id="KW-1185">Reference proteome</keyword>
<sequence length="98" mass="11341">MNLRYHDESLQGTYKRTITPADRKEWNSNGGIGNSDMSREKRLRWTGMRETQNVPIPAKHVWVTIGARWGDERLSAYVDPRKPAEMGPDINESKKRSL</sequence>
<feature type="region of interest" description="Disordered" evidence="1">
    <location>
        <begin position="78"/>
        <end position="98"/>
    </location>
</feature>
<evidence type="ECO:0000313" key="2">
    <source>
        <dbReference type="EMBL" id="KAK3935877.1"/>
    </source>
</evidence>
<dbReference type="Proteomes" id="UP001303473">
    <property type="component" value="Unassembled WGS sequence"/>
</dbReference>
<evidence type="ECO:0000313" key="3">
    <source>
        <dbReference type="Proteomes" id="UP001303473"/>
    </source>
</evidence>
<gene>
    <name evidence="2" type="ORF">QBC46DRAFT_421095</name>
</gene>